<dbReference type="EMBL" id="CP004021">
    <property type="protein sequence ID" value="AKK20068.1"/>
    <property type="molecule type" value="Genomic_DNA"/>
</dbReference>
<protein>
    <recommendedName>
        <fullName evidence="4">Terminase small subunit</fullName>
    </recommendedName>
</protein>
<dbReference type="Gene3D" id="1.10.10.60">
    <property type="entry name" value="Homeodomain-like"/>
    <property type="match status" value="1"/>
</dbReference>
<evidence type="ECO:0000256" key="1">
    <source>
        <dbReference type="SAM" id="MobiDB-lite"/>
    </source>
</evidence>
<organism evidence="2 3">
    <name type="scientific">Candidatus Liberibacter africanus PTSAPSY</name>
    <dbReference type="NCBI Taxonomy" id="1277257"/>
    <lineage>
        <taxon>Bacteria</taxon>
        <taxon>Pseudomonadati</taxon>
        <taxon>Pseudomonadota</taxon>
        <taxon>Alphaproteobacteria</taxon>
        <taxon>Hyphomicrobiales</taxon>
        <taxon>Rhizobiaceae</taxon>
        <taxon>Liberibacter</taxon>
    </lineage>
</organism>
<reference evidence="2 3" key="1">
    <citation type="journal article" date="2015" name="Genome Announc.">
        <title>Complete Genome Sequence of 'Candidatus Liberibacter africanus,' a Bacterium Associated with Citrus Huanglongbing.</title>
        <authorList>
            <person name="Lin H."/>
            <person name="Pietersen G."/>
            <person name="Han C."/>
            <person name="Read D.A."/>
            <person name="Lou B."/>
            <person name="Gupta G."/>
            <person name="Civerolo E.L."/>
        </authorList>
    </citation>
    <scope>NUCLEOTIDE SEQUENCE [LARGE SCALE GENOMIC DNA]</scope>
    <source>
        <strain evidence="2 3">PTSAPSY</strain>
    </source>
</reference>
<dbReference type="Proteomes" id="UP000035503">
    <property type="component" value="Chromosome"/>
</dbReference>
<dbReference type="RefSeq" id="WP_047264112.1">
    <property type="nucleotide sequence ID" value="NZ_CP004021.1"/>
</dbReference>
<dbReference type="Pfam" id="PF20901">
    <property type="entry name" value="Sf6_terminase"/>
    <property type="match status" value="1"/>
</dbReference>
<keyword evidence="3" id="KW-1185">Reference proteome</keyword>
<dbReference type="PATRIC" id="fig|1277257.4.peg.470"/>
<dbReference type="AlphaFoldDB" id="A0A0G3I6F0"/>
<feature type="compositionally biased region" description="Polar residues" evidence="1">
    <location>
        <begin position="152"/>
        <end position="168"/>
    </location>
</feature>
<name>A0A0G3I6F0_LIBAF</name>
<evidence type="ECO:0000313" key="2">
    <source>
        <dbReference type="EMBL" id="AKK20068.1"/>
    </source>
</evidence>
<feature type="region of interest" description="Disordered" evidence="1">
    <location>
        <begin position="148"/>
        <end position="168"/>
    </location>
</feature>
<evidence type="ECO:0008006" key="4">
    <source>
        <dbReference type="Google" id="ProtNLM"/>
    </source>
</evidence>
<evidence type="ECO:0000313" key="3">
    <source>
        <dbReference type="Proteomes" id="UP000035503"/>
    </source>
</evidence>
<dbReference type="InterPro" id="IPR048683">
    <property type="entry name" value="Sf6_terminase"/>
</dbReference>
<dbReference type="KEGG" id="lau:G293_02180"/>
<sequence length="168" mass="19414">MKSNLKKRKPQKPTVKYSQSLTKDIITRIANGETMQGVLKAPNMPTADAFYDWLARYPEHRESYHQARVKKLELMIEDVTNEPEPTEHELANPVFFSKMRDRRLKSVLWLAERLNSQIYGNHVTVEQKHTIDLKPLLDRVRESIRAKGLKTVGSSNKSTENGTKNNKV</sequence>
<proteinExistence type="predicted"/>
<gene>
    <name evidence="2" type="ORF">G293_02180</name>
</gene>
<accession>A0A0G3I6F0</accession>